<organism evidence="1 2">
    <name type="scientific">Naganishia vaughanmartiniae</name>
    <dbReference type="NCBI Taxonomy" id="1424756"/>
    <lineage>
        <taxon>Eukaryota</taxon>
        <taxon>Fungi</taxon>
        <taxon>Dikarya</taxon>
        <taxon>Basidiomycota</taxon>
        <taxon>Agaricomycotina</taxon>
        <taxon>Tremellomycetes</taxon>
        <taxon>Filobasidiales</taxon>
        <taxon>Filobasidiaceae</taxon>
        <taxon>Naganishia</taxon>
    </lineage>
</organism>
<dbReference type="EMBL" id="JASBWU010000004">
    <property type="protein sequence ID" value="KAJ9122368.1"/>
    <property type="molecule type" value="Genomic_DNA"/>
</dbReference>
<keyword evidence="2" id="KW-1185">Reference proteome</keyword>
<name>A0ACC2XEX3_9TREE</name>
<evidence type="ECO:0000313" key="2">
    <source>
        <dbReference type="Proteomes" id="UP001243375"/>
    </source>
</evidence>
<reference evidence="1" key="1">
    <citation type="submission" date="2023-04" db="EMBL/GenBank/DDBJ databases">
        <title>Draft Genome sequencing of Naganishia species isolated from polar environments using Oxford Nanopore Technology.</title>
        <authorList>
            <person name="Leo P."/>
            <person name="Venkateswaran K."/>
        </authorList>
    </citation>
    <scope>NUCLEOTIDE SEQUENCE</scope>
    <source>
        <strain evidence="1">MNA-CCFEE 5425</strain>
    </source>
</reference>
<comment type="caution">
    <text evidence="1">The sequence shown here is derived from an EMBL/GenBank/DDBJ whole genome shotgun (WGS) entry which is preliminary data.</text>
</comment>
<gene>
    <name evidence="1" type="ORF">QFC22_001790</name>
</gene>
<sequence>MHLVLAPSAQRPQGLAPNPLDVNSARAIDTSNRNGYTSDSLPSAAEPALLPSGFGHIPPPSVSGQQMQWALVPVWRPDANEQLPSQLTAPMPGFGSSRMMPSQFPSLNIQPMDPTTVYHPVPSYQQGSMGYPFSTTVPTGFSHNSLQLQQANSHTAADTRGYATHQIQHHAYGMAGATDISAMPHPFPVSAGGQMTGQESMHVDSAFYFSNRNGTEQPSAYPLESSSTGTSFSSQGYSNPAPMQACGSSVGSPPYTPLPQSTISGYSAIGHDMFRQQQEDMKHVYAPAVMMHMPPETPALASPIKRHNLIPEQTGMVGLGIMMPGM</sequence>
<evidence type="ECO:0000313" key="1">
    <source>
        <dbReference type="EMBL" id="KAJ9122368.1"/>
    </source>
</evidence>
<dbReference type="Proteomes" id="UP001243375">
    <property type="component" value="Unassembled WGS sequence"/>
</dbReference>
<proteinExistence type="predicted"/>
<accession>A0ACC2XEX3</accession>
<protein>
    <submittedName>
        <fullName evidence="1">Uncharacterized protein</fullName>
    </submittedName>
</protein>